<keyword evidence="4 10" id="KW-0812">Transmembrane</keyword>
<feature type="domain" description="Cation/H(+) antiporter central" evidence="12">
    <location>
        <begin position="530"/>
        <end position="661"/>
    </location>
</feature>
<organism evidence="14 15">
    <name type="scientific">Tripterygium wilfordii</name>
    <name type="common">Thunder God vine</name>
    <dbReference type="NCBI Taxonomy" id="458696"/>
    <lineage>
        <taxon>Eukaryota</taxon>
        <taxon>Viridiplantae</taxon>
        <taxon>Streptophyta</taxon>
        <taxon>Embryophyta</taxon>
        <taxon>Tracheophyta</taxon>
        <taxon>Spermatophyta</taxon>
        <taxon>Magnoliopsida</taxon>
        <taxon>eudicotyledons</taxon>
        <taxon>Gunneridae</taxon>
        <taxon>Pentapetalae</taxon>
        <taxon>rosids</taxon>
        <taxon>fabids</taxon>
        <taxon>Celastrales</taxon>
        <taxon>Celastraceae</taxon>
        <taxon>Tripterygium</taxon>
    </lineage>
</organism>
<evidence type="ECO:0000256" key="7">
    <source>
        <dbReference type="ARBA" id="ARBA00023065"/>
    </source>
</evidence>
<dbReference type="PANTHER" id="PTHR32468:SF68">
    <property type="entry name" value="CATION_H+ EXCHANGER DOMAIN-CONTAINING PROTEIN"/>
    <property type="match status" value="1"/>
</dbReference>
<dbReference type="GO" id="GO:0006885">
    <property type="term" value="P:regulation of pH"/>
    <property type="evidence" value="ECO:0007669"/>
    <property type="project" value="TreeGrafter"/>
</dbReference>
<dbReference type="InterPro" id="IPR057291">
    <property type="entry name" value="CHX17_2nd"/>
</dbReference>
<evidence type="ECO:0000256" key="1">
    <source>
        <dbReference type="ARBA" id="ARBA00004141"/>
    </source>
</evidence>
<dbReference type="GO" id="GO:0012505">
    <property type="term" value="C:endomembrane system"/>
    <property type="evidence" value="ECO:0007669"/>
    <property type="project" value="TreeGrafter"/>
</dbReference>
<feature type="transmembrane region" description="Helical" evidence="10">
    <location>
        <begin position="91"/>
        <end position="110"/>
    </location>
</feature>
<feature type="transmembrane region" description="Helical" evidence="10">
    <location>
        <begin position="249"/>
        <end position="269"/>
    </location>
</feature>
<keyword evidence="5" id="KW-0630">Potassium</keyword>
<dbReference type="GO" id="GO:0016020">
    <property type="term" value="C:membrane"/>
    <property type="evidence" value="ECO:0007669"/>
    <property type="project" value="UniProtKB-SubCell"/>
</dbReference>
<feature type="transmembrane region" description="Helical" evidence="10">
    <location>
        <begin position="281"/>
        <end position="300"/>
    </location>
</feature>
<dbReference type="GO" id="GO:0006813">
    <property type="term" value="P:potassium ion transport"/>
    <property type="evidence" value="ECO:0007669"/>
    <property type="project" value="UniProtKB-KW"/>
</dbReference>
<comment type="caution">
    <text evidence="14">The sequence shown here is derived from an EMBL/GenBank/DDBJ whole genome shotgun (WGS) entry which is preliminary data.</text>
</comment>
<dbReference type="Pfam" id="PF00999">
    <property type="entry name" value="Na_H_Exchanger"/>
    <property type="match status" value="1"/>
</dbReference>
<evidence type="ECO:0000259" key="13">
    <source>
        <dbReference type="Pfam" id="PF23259"/>
    </source>
</evidence>
<gene>
    <name evidence="14" type="ORF">HS088_TW14G00455</name>
</gene>
<dbReference type="InterPro" id="IPR050794">
    <property type="entry name" value="CPA2_transporter"/>
</dbReference>
<dbReference type="GO" id="GO:0015297">
    <property type="term" value="F:antiporter activity"/>
    <property type="evidence" value="ECO:0007669"/>
    <property type="project" value="InterPro"/>
</dbReference>
<feature type="domain" description="Cation/H+ exchanger transmembrane" evidence="11">
    <location>
        <begin position="99"/>
        <end position="473"/>
    </location>
</feature>
<keyword evidence="7" id="KW-0406">Ion transport</keyword>
<dbReference type="InterPro" id="IPR057290">
    <property type="entry name" value="CHX17_C"/>
</dbReference>
<name>A0A7J7CQC7_TRIWF</name>
<keyword evidence="2" id="KW-0813">Transport</keyword>
<reference evidence="14 15" key="1">
    <citation type="journal article" date="2020" name="Nat. Commun.">
        <title>Genome of Tripterygium wilfordii and identification of cytochrome P450 involved in triptolide biosynthesis.</title>
        <authorList>
            <person name="Tu L."/>
            <person name="Su P."/>
            <person name="Zhang Z."/>
            <person name="Gao L."/>
            <person name="Wang J."/>
            <person name="Hu T."/>
            <person name="Zhou J."/>
            <person name="Zhang Y."/>
            <person name="Zhao Y."/>
            <person name="Liu Y."/>
            <person name="Song Y."/>
            <person name="Tong Y."/>
            <person name="Lu Y."/>
            <person name="Yang J."/>
            <person name="Xu C."/>
            <person name="Jia M."/>
            <person name="Peters R.J."/>
            <person name="Huang L."/>
            <person name="Gao W."/>
        </authorList>
    </citation>
    <scope>NUCLEOTIDE SEQUENCE [LARGE SCALE GENOMIC DNA]</scope>
    <source>
        <strain evidence="15">cv. XIE 37</strain>
        <tissue evidence="14">Leaf</tissue>
    </source>
</reference>
<feature type="transmembrane region" description="Helical" evidence="10">
    <location>
        <begin position="182"/>
        <end position="205"/>
    </location>
</feature>
<evidence type="ECO:0000256" key="8">
    <source>
        <dbReference type="ARBA" id="ARBA00023136"/>
    </source>
</evidence>
<evidence type="ECO:0000313" key="14">
    <source>
        <dbReference type="EMBL" id="KAF5736315.1"/>
    </source>
</evidence>
<dbReference type="Pfam" id="PF23256">
    <property type="entry name" value="CHX17_2nd"/>
    <property type="match status" value="1"/>
</dbReference>
<dbReference type="InParanoid" id="A0A7J7CQC7"/>
<accession>A0A7J7CQC7</accession>
<feature type="domain" description="Cation/H(+) antiporter C-terminal" evidence="13">
    <location>
        <begin position="676"/>
        <end position="840"/>
    </location>
</feature>
<dbReference type="OrthoDB" id="2687058at2759"/>
<dbReference type="GO" id="GO:1902600">
    <property type="term" value="P:proton transmembrane transport"/>
    <property type="evidence" value="ECO:0007669"/>
    <property type="project" value="InterPro"/>
</dbReference>
<keyword evidence="6 10" id="KW-1133">Transmembrane helix</keyword>
<evidence type="ECO:0000259" key="11">
    <source>
        <dbReference type="Pfam" id="PF00999"/>
    </source>
</evidence>
<protein>
    <submittedName>
        <fullName evidence="14">Cation/H(+) antiporter 15-like</fullName>
    </submittedName>
</protein>
<dbReference type="AlphaFoldDB" id="A0A7J7CQC7"/>
<feature type="transmembrane region" description="Helical" evidence="10">
    <location>
        <begin position="455"/>
        <end position="473"/>
    </location>
</feature>
<dbReference type="Proteomes" id="UP000593562">
    <property type="component" value="Unassembled WGS sequence"/>
</dbReference>
<dbReference type="InterPro" id="IPR006153">
    <property type="entry name" value="Cation/H_exchanger_TM"/>
</dbReference>
<comment type="similarity">
    <text evidence="9">Belongs to the monovalent cation:proton antiporter 2 (CPA2) transporter (TC 2.A.37) family. CHX (TC 2.A.37.4) subfamily.</text>
</comment>
<dbReference type="PANTHER" id="PTHR32468">
    <property type="entry name" value="CATION/H + ANTIPORTER"/>
    <property type="match status" value="1"/>
</dbReference>
<evidence type="ECO:0000256" key="6">
    <source>
        <dbReference type="ARBA" id="ARBA00022989"/>
    </source>
</evidence>
<keyword evidence="15" id="KW-1185">Reference proteome</keyword>
<evidence type="ECO:0000256" key="10">
    <source>
        <dbReference type="SAM" id="Phobius"/>
    </source>
</evidence>
<evidence type="ECO:0000256" key="3">
    <source>
        <dbReference type="ARBA" id="ARBA00022538"/>
    </source>
</evidence>
<sequence>MPLERLAIPNIAAYNDFLYVHFIHYLVPPAPSSRGCRHLLRGRGQTTKGGRRPAMDIPLIPDGSACFLNNVTATNGIWVSENPLGESMPRFILQLAVIIVITRTINLLLIPLHQPRFIADLLGGLLIGPSALGKTKYFLPQIFPVKTITTIETMAYLSLVYYSFVVGLRTDLSAALRTGKKSLLVVAGGVIFPISVGIGLFFMLNNHHLDDRHSHGGLFWALALSVTGFPVVTEILSDLKLLHTDIGRMALSTSIVNDLCCWVLLIILVPVRVRHQDLKQVIVSTTALLLGCMYGVRPLLSTIIRRTFKGDKYSKPYMCSFLIALALCALCSEACGVTSIVGAFIFGLIIPNGTLAAELTNKFEDFASGTMLPLFFAICGIRININSIENWGIAAAVIVISCAVKILSTMAIFFFHNMAPREGFALGVIMNTKGVLAIVVLNMGWDNEILKDQDYAIMAVAVFVMTAMVPPIMSHMYKPAKRLMDYQRRSVIEAKSEADLRILTCVYDSQQLPGLLSLLDASRASNQSSLHIFVLQLVEFKGRASAMLIVHNTRKSGGSVHRHVNSDTDQIVSAFESFELKNGNVSVQPFTAMSPFSTMHEDVCGVAENKNIAFMILPFHKQVTADGNFEETNPSFRGVVLNVLANTPCSVGMFVDRGFKGIPGTGMVSNLDPHNVCMIFIGGPDDREALSYAGLIGGYHRSNLTVVRFLPNDNLDKFEVPVELPDGSTSRLLTASSFVERQKTLDDEYITEFRVKSADNQHLNYVEKRVDDAEGVIAELKALGDEYDLYVVGKGEGVVSPLTAALLVWCELPELGAVGDVLVSSAFCRSSVIVVQRYAGSGDVGGTLASSP</sequence>
<evidence type="ECO:0000256" key="4">
    <source>
        <dbReference type="ARBA" id="ARBA00022692"/>
    </source>
</evidence>
<feature type="transmembrane region" description="Helical" evidence="10">
    <location>
        <begin position="366"/>
        <end position="385"/>
    </location>
</feature>
<evidence type="ECO:0000256" key="5">
    <source>
        <dbReference type="ARBA" id="ARBA00022958"/>
    </source>
</evidence>
<feature type="transmembrane region" description="Helical" evidence="10">
    <location>
        <begin position="424"/>
        <end position="443"/>
    </location>
</feature>
<evidence type="ECO:0000259" key="12">
    <source>
        <dbReference type="Pfam" id="PF23256"/>
    </source>
</evidence>
<dbReference type="EMBL" id="JAAARO010000014">
    <property type="protein sequence ID" value="KAF5736315.1"/>
    <property type="molecule type" value="Genomic_DNA"/>
</dbReference>
<dbReference type="Pfam" id="PF23259">
    <property type="entry name" value="CHX17_C"/>
    <property type="match status" value="1"/>
</dbReference>
<feature type="transmembrane region" description="Helical" evidence="10">
    <location>
        <begin position="392"/>
        <end position="418"/>
    </location>
</feature>
<comment type="subcellular location">
    <subcellularLocation>
        <location evidence="1">Membrane</location>
        <topology evidence="1">Multi-pass membrane protein</topology>
    </subcellularLocation>
</comment>
<feature type="transmembrane region" description="Helical" evidence="10">
    <location>
        <begin position="321"/>
        <end position="346"/>
    </location>
</feature>
<evidence type="ECO:0000313" key="15">
    <source>
        <dbReference type="Proteomes" id="UP000593562"/>
    </source>
</evidence>
<evidence type="ECO:0000256" key="9">
    <source>
        <dbReference type="ARBA" id="ARBA00038341"/>
    </source>
</evidence>
<feature type="transmembrane region" description="Helical" evidence="10">
    <location>
        <begin position="153"/>
        <end position="170"/>
    </location>
</feature>
<feature type="transmembrane region" description="Helical" evidence="10">
    <location>
        <begin position="217"/>
        <end position="237"/>
    </location>
</feature>
<dbReference type="Gene3D" id="1.20.1530.20">
    <property type="match status" value="1"/>
</dbReference>
<dbReference type="InterPro" id="IPR038770">
    <property type="entry name" value="Na+/solute_symporter_sf"/>
</dbReference>
<keyword evidence="3" id="KW-0633">Potassium transport</keyword>
<evidence type="ECO:0000256" key="2">
    <source>
        <dbReference type="ARBA" id="ARBA00022448"/>
    </source>
</evidence>
<keyword evidence="8 10" id="KW-0472">Membrane</keyword>
<proteinExistence type="inferred from homology"/>